<name>S3JWR8_TREMA</name>
<evidence type="ECO:0000256" key="11">
    <source>
        <dbReference type="ARBA" id="ARBA00039098"/>
    </source>
</evidence>
<evidence type="ECO:0000313" key="16">
    <source>
        <dbReference type="Proteomes" id="UP000014541"/>
    </source>
</evidence>
<dbReference type="EMBL" id="ATFF01000006">
    <property type="protein sequence ID" value="EPF30418.1"/>
    <property type="molecule type" value="Genomic_DNA"/>
</dbReference>
<evidence type="ECO:0000256" key="3">
    <source>
        <dbReference type="ARBA" id="ARBA00022448"/>
    </source>
</evidence>
<evidence type="ECO:0000256" key="9">
    <source>
        <dbReference type="ARBA" id="ARBA00023136"/>
    </source>
</evidence>
<comment type="subunit">
    <text evidence="10">The complex is composed of two ATP-binding proteins (NikD and NikE), two transmembrane proteins (NikB and NikC) and a solute-binding protein (NikA).</text>
</comment>
<protein>
    <recommendedName>
        <fullName evidence="12">Nickel import system ATP-binding protein NikD</fullName>
        <ecNumber evidence="11">7.2.2.11</ecNumber>
    </recommendedName>
</protein>
<proteinExistence type="inferred from homology"/>
<sequence>MNDTVLKINNLTVDFLLGEKKKRVIRNLSLEIKNEIFAIMGETGCGKSVLAASILGLLPSNALVNGSVLYKEKKISDLKEKEYNRLRGKEIALVLQSSADSLNPLLKIQTQLSIPIKVHGVCKTADAVRFYSETLLKNVSLKKGVLKLYPFQLSGGMQHRILTALGLSCKPSVLILDEPTRGMDMVLRNEYASLIKSVYDTEKIAILFITHDLELAQKLSHRCALMHNGEIVEEGETQKVFNDRRSAYFRSLIAAMPKNLARRQ</sequence>
<dbReference type="CDD" id="cd03257">
    <property type="entry name" value="ABC_NikE_OppD_transporters"/>
    <property type="match status" value="1"/>
</dbReference>
<comment type="subcellular location">
    <subcellularLocation>
        <location evidence="1">Cell inner membrane</location>
        <topology evidence="1">Peripheral membrane protein</topology>
    </subcellularLocation>
</comment>
<dbReference type="HOGENOM" id="CLU_000604_1_23_12"/>
<accession>S3JWR8</accession>
<evidence type="ECO:0000256" key="2">
    <source>
        <dbReference type="ARBA" id="ARBA00005417"/>
    </source>
</evidence>
<evidence type="ECO:0000256" key="1">
    <source>
        <dbReference type="ARBA" id="ARBA00004417"/>
    </source>
</evidence>
<dbReference type="Gene3D" id="3.40.50.300">
    <property type="entry name" value="P-loop containing nucleotide triphosphate hydrolases"/>
    <property type="match status" value="1"/>
</dbReference>
<keyword evidence="3" id="KW-0813">Transport</keyword>
<dbReference type="GO" id="GO:0016887">
    <property type="term" value="F:ATP hydrolysis activity"/>
    <property type="evidence" value="ECO:0007669"/>
    <property type="project" value="InterPro"/>
</dbReference>
<evidence type="ECO:0000256" key="6">
    <source>
        <dbReference type="ARBA" id="ARBA00022840"/>
    </source>
</evidence>
<comment type="catalytic activity">
    <reaction evidence="13">
        <text>Ni(2+)(out) + ATP + H2O = Ni(2+)(in) + ADP + phosphate + H(+)</text>
        <dbReference type="Rhea" id="RHEA:15557"/>
        <dbReference type="ChEBI" id="CHEBI:15377"/>
        <dbReference type="ChEBI" id="CHEBI:15378"/>
        <dbReference type="ChEBI" id="CHEBI:30616"/>
        <dbReference type="ChEBI" id="CHEBI:43474"/>
        <dbReference type="ChEBI" id="CHEBI:49786"/>
        <dbReference type="ChEBI" id="CHEBI:456216"/>
        <dbReference type="EC" id="7.2.2.11"/>
    </reaction>
    <physiologicalReaction direction="left-to-right" evidence="13">
        <dbReference type="Rhea" id="RHEA:15558"/>
    </physiologicalReaction>
</comment>
<evidence type="ECO:0000256" key="12">
    <source>
        <dbReference type="ARBA" id="ARBA00044143"/>
    </source>
</evidence>
<dbReference type="GO" id="GO:0005524">
    <property type="term" value="F:ATP binding"/>
    <property type="evidence" value="ECO:0007669"/>
    <property type="project" value="UniProtKB-KW"/>
</dbReference>
<evidence type="ECO:0000256" key="4">
    <source>
        <dbReference type="ARBA" id="ARBA00022475"/>
    </source>
</evidence>
<dbReference type="PANTHER" id="PTHR43297:SF13">
    <property type="entry name" value="NICKEL ABC TRANSPORTER, ATP-BINDING PROTEIN"/>
    <property type="match status" value="1"/>
</dbReference>
<keyword evidence="9" id="KW-0472">Membrane</keyword>
<evidence type="ECO:0000256" key="8">
    <source>
        <dbReference type="ARBA" id="ARBA00023065"/>
    </source>
</evidence>
<dbReference type="eggNOG" id="COG4172">
    <property type="taxonomic scope" value="Bacteria"/>
</dbReference>
<dbReference type="PATRIC" id="fig|1125699.3.peg.747"/>
<dbReference type="SMART" id="SM00382">
    <property type="entry name" value="AAA"/>
    <property type="match status" value="1"/>
</dbReference>
<comment type="caution">
    <text evidence="15">The sequence shown here is derived from an EMBL/GenBank/DDBJ whole genome shotgun (WGS) entry which is preliminary data.</text>
</comment>
<keyword evidence="5" id="KW-0547">Nucleotide-binding</keyword>
<evidence type="ECO:0000256" key="7">
    <source>
        <dbReference type="ARBA" id="ARBA00022967"/>
    </source>
</evidence>
<dbReference type="RefSeq" id="WP_016525029.1">
    <property type="nucleotide sequence ID" value="NZ_KE332518.1"/>
</dbReference>
<keyword evidence="8" id="KW-0406">Ion transport</keyword>
<organism evidence="15 16">
    <name type="scientific">Treponema maltophilum ATCC 51939</name>
    <dbReference type="NCBI Taxonomy" id="1125699"/>
    <lineage>
        <taxon>Bacteria</taxon>
        <taxon>Pseudomonadati</taxon>
        <taxon>Spirochaetota</taxon>
        <taxon>Spirochaetia</taxon>
        <taxon>Spirochaetales</taxon>
        <taxon>Treponemataceae</taxon>
        <taxon>Treponema</taxon>
    </lineage>
</organism>
<feature type="domain" description="ABC transporter" evidence="14">
    <location>
        <begin position="6"/>
        <end position="253"/>
    </location>
</feature>
<gene>
    <name evidence="15" type="ORF">HMPREF9194_00735</name>
</gene>
<reference evidence="15 16" key="1">
    <citation type="submission" date="2013-04" db="EMBL/GenBank/DDBJ databases">
        <title>The Genome Sequence of Treponema maltophilum ATCC 51939.</title>
        <authorList>
            <consortium name="The Broad Institute Genomics Platform"/>
            <person name="Earl A."/>
            <person name="Ward D."/>
            <person name="Feldgarden M."/>
            <person name="Gevers D."/>
            <person name="Leonetti C."/>
            <person name="Blanton J.M."/>
            <person name="Dewhirst F.E."/>
            <person name="Izard J."/>
            <person name="Walker B."/>
            <person name="Young S."/>
            <person name="Zeng Q."/>
            <person name="Gargeya S."/>
            <person name="Fitzgerald M."/>
            <person name="Haas B."/>
            <person name="Abouelleil A."/>
            <person name="Allen A.W."/>
            <person name="Alvarado L."/>
            <person name="Arachchi H.M."/>
            <person name="Berlin A.M."/>
            <person name="Chapman S.B."/>
            <person name="Gainer-Dewar J."/>
            <person name="Goldberg J."/>
            <person name="Griggs A."/>
            <person name="Gujja S."/>
            <person name="Hansen M."/>
            <person name="Howarth C."/>
            <person name="Imamovic A."/>
            <person name="Ireland A."/>
            <person name="Larimer J."/>
            <person name="McCowan C."/>
            <person name="Murphy C."/>
            <person name="Pearson M."/>
            <person name="Poon T.W."/>
            <person name="Priest M."/>
            <person name="Roberts A."/>
            <person name="Saif S."/>
            <person name="Shea T."/>
            <person name="Sisk P."/>
            <person name="Sykes S."/>
            <person name="Wortman J."/>
            <person name="Nusbaum C."/>
            <person name="Birren B."/>
        </authorList>
    </citation>
    <scope>NUCLEOTIDE SEQUENCE [LARGE SCALE GENOMIC DNA]</scope>
    <source>
        <strain evidence="15 16">ATCC 51939</strain>
    </source>
</reference>
<dbReference type="InterPro" id="IPR050388">
    <property type="entry name" value="ABC_Ni/Peptide_Import"/>
</dbReference>
<keyword evidence="4" id="KW-1003">Cell membrane</keyword>
<dbReference type="PANTHER" id="PTHR43297">
    <property type="entry name" value="OLIGOPEPTIDE TRANSPORT ATP-BINDING PROTEIN APPD"/>
    <property type="match status" value="1"/>
</dbReference>
<dbReference type="SUPFAM" id="SSF52540">
    <property type="entry name" value="P-loop containing nucleoside triphosphate hydrolases"/>
    <property type="match status" value="1"/>
</dbReference>
<evidence type="ECO:0000256" key="13">
    <source>
        <dbReference type="ARBA" id="ARBA00048610"/>
    </source>
</evidence>
<evidence type="ECO:0000259" key="14">
    <source>
        <dbReference type="PROSITE" id="PS50893"/>
    </source>
</evidence>
<dbReference type="InterPro" id="IPR027417">
    <property type="entry name" value="P-loop_NTPase"/>
</dbReference>
<comment type="similarity">
    <text evidence="2">Belongs to the ABC transporter superfamily.</text>
</comment>
<dbReference type="OrthoDB" id="359852at2"/>
<keyword evidence="7" id="KW-1278">Translocase</keyword>
<dbReference type="Pfam" id="PF00005">
    <property type="entry name" value="ABC_tran"/>
    <property type="match status" value="1"/>
</dbReference>
<evidence type="ECO:0000256" key="10">
    <source>
        <dbReference type="ARBA" id="ARBA00038669"/>
    </source>
</evidence>
<evidence type="ECO:0000256" key="5">
    <source>
        <dbReference type="ARBA" id="ARBA00022741"/>
    </source>
</evidence>
<dbReference type="GO" id="GO:0015413">
    <property type="term" value="F:ABC-type nickel transporter activity"/>
    <property type="evidence" value="ECO:0007669"/>
    <property type="project" value="UniProtKB-EC"/>
</dbReference>
<dbReference type="PROSITE" id="PS50893">
    <property type="entry name" value="ABC_TRANSPORTER_2"/>
    <property type="match status" value="1"/>
</dbReference>
<dbReference type="Proteomes" id="UP000014541">
    <property type="component" value="Unassembled WGS sequence"/>
</dbReference>
<dbReference type="EC" id="7.2.2.11" evidence="11"/>
<dbReference type="AlphaFoldDB" id="S3JWR8"/>
<dbReference type="InterPro" id="IPR003439">
    <property type="entry name" value="ABC_transporter-like_ATP-bd"/>
</dbReference>
<dbReference type="GO" id="GO:0005886">
    <property type="term" value="C:plasma membrane"/>
    <property type="evidence" value="ECO:0007669"/>
    <property type="project" value="UniProtKB-SubCell"/>
</dbReference>
<keyword evidence="6" id="KW-0067">ATP-binding</keyword>
<dbReference type="InterPro" id="IPR003593">
    <property type="entry name" value="AAA+_ATPase"/>
</dbReference>
<keyword evidence="16" id="KW-1185">Reference proteome</keyword>
<evidence type="ECO:0000313" key="15">
    <source>
        <dbReference type="EMBL" id="EPF30418.1"/>
    </source>
</evidence>
<dbReference type="STRING" id="1125699.HMPREF9194_00735"/>